<organism evidence="4 5">
    <name type="scientific">[Eubacterium] hominis</name>
    <dbReference type="NCBI Taxonomy" id="2764325"/>
    <lineage>
        <taxon>Bacteria</taxon>
        <taxon>Bacillati</taxon>
        <taxon>Bacillota</taxon>
        <taxon>Erysipelotrichia</taxon>
        <taxon>Erysipelotrichales</taxon>
        <taxon>Erysipelotrichaceae</taxon>
        <taxon>Amedibacillus</taxon>
    </lineage>
</organism>
<evidence type="ECO:0000313" key="4">
    <source>
        <dbReference type="EMBL" id="QNM11766.1"/>
    </source>
</evidence>
<name>A0A7G9GLT4_9FIRM</name>
<sequence>MKYKHKIGLFLARMQPLHIAHLDIIEKALKECEKVYVCLGSANKVDMLRNPFTIDFRKQILLEALIERVGVAATRVDVFEIPDWSYENDTNETIEWGRYFYYNVVSRIQSKRFAIYYNDDPAIINGWFDSEVKDYITLELLDRSQHYNGLSATKIRDAIIKNNMEYVCKYCPTAVVKRMDIIRPYYIEVSQNPKPDFAME</sequence>
<dbReference type="Proteomes" id="UP000515856">
    <property type="component" value="Chromosome"/>
</dbReference>
<reference evidence="4 5" key="1">
    <citation type="submission" date="2020-08" db="EMBL/GenBank/DDBJ databases">
        <authorList>
            <person name="Liu C."/>
            <person name="Sun Q."/>
        </authorList>
    </citation>
    <scope>NUCLEOTIDE SEQUENCE [LARGE SCALE GENOMIC DNA]</scope>
    <source>
        <strain evidence="4 5">NSJ-61</strain>
    </source>
</reference>
<dbReference type="PANTHER" id="PTHR21342:SF0">
    <property type="entry name" value="BIFUNCTIONAL NMN ADENYLYLTRANSFERASE_NUDIX HYDROLASE"/>
    <property type="match status" value="1"/>
</dbReference>
<dbReference type="SUPFAM" id="SSF52374">
    <property type="entry name" value="Nucleotidylyl transferase"/>
    <property type="match status" value="1"/>
</dbReference>
<evidence type="ECO:0000313" key="5">
    <source>
        <dbReference type="Proteomes" id="UP000515856"/>
    </source>
</evidence>
<dbReference type="PANTHER" id="PTHR21342">
    <property type="entry name" value="PHOSPHOPANTETHEINE ADENYLYLTRANSFERASE"/>
    <property type="match status" value="1"/>
</dbReference>
<dbReference type="AlphaFoldDB" id="A0A7G9GLT4"/>
<evidence type="ECO:0000256" key="2">
    <source>
        <dbReference type="ARBA" id="ARBA00022695"/>
    </source>
</evidence>
<proteinExistence type="predicted"/>
<dbReference type="InterPro" id="IPR014729">
    <property type="entry name" value="Rossmann-like_a/b/a_fold"/>
</dbReference>
<dbReference type="NCBIfam" id="TIGR00125">
    <property type="entry name" value="cyt_tran_rel"/>
    <property type="match status" value="1"/>
</dbReference>
<dbReference type="GO" id="GO:0016779">
    <property type="term" value="F:nucleotidyltransferase activity"/>
    <property type="evidence" value="ECO:0007669"/>
    <property type="project" value="UniProtKB-KW"/>
</dbReference>
<dbReference type="RefSeq" id="WP_117452090.1">
    <property type="nucleotide sequence ID" value="NZ_CP060636.1"/>
</dbReference>
<dbReference type="Pfam" id="PF01467">
    <property type="entry name" value="CTP_transf_like"/>
    <property type="match status" value="1"/>
</dbReference>
<keyword evidence="5" id="KW-1185">Reference proteome</keyword>
<protein>
    <submittedName>
        <fullName evidence="4">Adenylyltransferase/cytidyltransferase family protein</fullName>
    </submittedName>
</protein>
<dbReference type="Gene3D" id="3.40.50.620">
    <property type="entry name" value="HUPs"/>
    <property type="match status" value="1"/>
</dbReference>
<gene>
    <name evidence="4" type="ORF">H9Q80_16185</name>
</gene>
<feature type="domain" description="Cytidyltransferase-like" evidence="3">
    <location>
        <begin position="13"/>
        <end position="157"/>
    </location>
</feature>
<keyword evidence="2 4" id="KW-0548">Nucleotidyltransferase</keyword>
<dbReference type="KEGG" id="ehn:H9Q80_16185"/>
<evidence type="ECO:0000256" key="1">
    <source>
        <dbReference type="ARBA" id="ARBA00022679"/>
    </source>
</evidence>
<dbReference type="InterPro" id="IPR004821">
    <property type="entry name" value="Cyt_trans-like"/>
</dbReference>
<accession>A0A7G9GLT4</accession>
<evidence type="ECO:0000259" key="3">
    <source>
        <dbReference type="Pfam" id="PF01467"/>
    </source>
</evidence>
<keyword evidence="1 4" id="KW-0808">Transferase</keyword>
<dbReference type="EMBL" id="CP060636">
    <property type="protein sequence ID" value="QNM11766.1"/>
    <property type="molecule type" value="Genomic_DNA"/>
</dbReference>